<organism evidence="1">
    <name type="scientific">marine metagenome</name>
    <dbReference type="NCBI Taxonomy" id="408172"/>
    <lineage>
        <taxon>unclassified sequences</taxon>
        <taxon>metagenomes</taxon>
        <taxon>ecological metagenomes</taxon>
    </lineage>
</organism>
<proteinExistence type="predicted"/>
<name>A0A382G1T0_9ZZZZ</name>
<evidence type="ECO:0000313" key="1">
    <source>
        <dbReference type="EMBL" id="SVB68745.1"/>
    </source>
</evidence>
<sequence length="327" mass="36668">MPKALERLVRMQDEEDYCPDPEAMLFETLQIISDCVDDVPLGSLLLDMSPEIRRLYPDCDTETIVELGRFLGRVDFEEFVAHLVVEKIVDSGVTLDYNALALLDIKIDWDSTNGPSLSFGGLIDLSERFLAWRSPLCSEAWICWAEQNDMTQEDLEFVLGLKRGAGRIRPGDLVAITGNKKKYPIFSAFDVNFVKSGDIGKVLKVDFDEIVVEFPPKGAGTFYPSELSIAHSKVFRVRGLSEGQWVKLNPRLVEEASLGKYPWPSELLEESGQVIHIDSSDSTMVIRFGKKLVEGFPDNECKVCSKFAIPADKPEYSEGTREEEAGK</sequence>
<accession>A0A382G1T0</accession>
<reference evidence="1" key="1">
    <citation type="submission" date="2018-05" db="EMBL/GenBank/DDBJ databases">
        <authorList>
            <person name="Lanie J.A."/>
            <person name="Ng W.-L."/>
            <person name="Kazmierczak K.M."/>
            <person name="Andrzejewski T.M."/>
            <person name="Davidsen T.M."/>
            <person name="Wayne K.J."/>
            <person name="Tettelin H."/>
            <person name="Glass J.I."/>
            <person name="Rusch D."/>
            <person name="Podicherti R."/>
            <person name="Tsui H.-C.T."/>
            <person name="Winkler M.E."/>
        </authorList>
    </citation>
    <scope>NUCLEOTIDE SEQUENCE</scope>
</reference>
<gene>
    <name evidence="1" type="ORF">METZ01_LOCUS221599</name>
</gene>
<dbReference type="EMBL" id="UINC01052890">
    <property type="protein sequence ID" value="SVB68745.1"/>
    <property type="molecule type" value="Genomic_DNA"/>
</dbReference>
<protein>
    <submittedName>
        <fullName evidence="1">Uncharacterized protein</fullName>
    </submittedName>
</protein>
<dbReference type="AlphaFoldDB" id="A0A382G1T0"/>